<dbReference type="Proteomes" id="UP000297597">
    <property type="component" value="Unassembled WGS sequence"/>
</dbReference>
<dbReference type="InterPro" id="IPR012902">
    <property type="entry name" value="N_methyl_site"/>
</dbReference>
<dbReference type="RefSeq" id="WP_134214791.1">
    <property type="nucleotide sequence ID" value="NZ_QFFZ01000043.1"/>
</dbReference>
<dbReference type="NCBIfam" id="TIGR02532">
    <property type="entry name" value="IV_pilin_GFxxxE"/>
    <property type="match status" value="1"/>
</dbReference>
<evidence type="ECO:0000313" key="3">
    <source>
        <dbReference type="Proteomes" id="UP000297597"/>
    </source>
</evidence>
<keyword evidence="1" id="KW-0812">Transmembrane</keyword>
<sequence>MPGNQGFTLLETIVSITIFCFVFSAILFLQSSGFTFYVKVSNKVEVEENLRIALARMSRNIRDASSVSSVADNPPKIEIIPAAGNDVFGYRYDTSGKEIEESIAGTYLPIASHITFLQIKYAQNDRTVSITARGEKGNSGVVEMSTKVLLRAIS</sequence>
<name>A0A4Y7RLF8_9FIRM</name>
<keyword evidence="1" id="KW-1133">Transmembrane helix</keyword>
<gene>
    <name evidence="2" type="ORF">Pmgp_03010</name>
</gene>
<comment type="caution">
    <text evidence="2">The sequence shown here is derived from an EMBL/GenBank/DDBJ whole genome shotgun (WGS) entry which is preliminary data.</text>
</comment>
<evidence type="ECO:0000256" key="1">
    <source>
        <dbReference type="SAM" id="Phobius"/>
    </source>
</evidence>
<keyword evidence="3" id="KW-1185">Reference proteome</keyword>
<accession>A0A4Y7RLF8</accession>
<evidence type="ECO:0000313" key="2">
    <source>
        <dbReference type="EMBL" id="TEB09579.1"/>
    </source>
</evidence>
<organism evidence="2 3">
    <name type="scientific">Pelotomaculum propionicicum</name>
    <dbReference type="NCBI Taxonomy" id="258475"/>
    <lineage>
        <taxon>Bacteria</taxon>
        <taxon>Bacillati</taxon>
        <taxon>Bacillota</taxon>
        <taxon>Clostridia</taxon>
        <taxon>Eubacteriales</taxon>
        <taxon>Desulfotomaculaceae</taxon>
        <taxon>Pelotomaculum</taxon>
    </lineage>
</organism>
<dbReference type="EMBL" id="QFFZ01000043">
    <property type="protein sequence ID" value="TEB09579.1"/>
    <property type="molecule type" value="Genomic_DNA"/>
</dbReference>
<dbReference type="AlphaFoldDB" id="A0A4Y7RLF8"/>
<reference evidence="2 3" key="1">
    <citation type="journal article" date="2018" name="Environ. Microbiol.">
        <title>Novel energy conservation strategies and behaviour of Pelotomaculum schinkii driving syntrophic propionate catabolism.</title>
        <authorList>
            <person name="Hidalgo-Ahumada C.A.P."/>
            <person name="Nobu M.K."/>
            <person name="Narihiro T."/>
            <person name="Tamaki H."/>
            <person name="Liu W.T."/>
            <person name="Kamagata Y."/>
            <person name="Stams A.J.M."/>
            <person name="Imachi H."/>
            <person name="Sousa D.Z."/>
        </authorList>
    </citation>
    <scope>NUCLEOTIDE SEQUENCE [LARGE SCALE GENOMIC DNA]</scope>
    <source>
        <strain evidence="2 3">MGP</strain>
    </source>
</reference>
<feature type="transmembrane region" description="Helical" evidence="1">
    <location>
        <begin position="6"/>
        <end position="29"/>
    </location>
</feature>
<dbReference type="Pfam" id="PF07963">
    <property type="entry name" value="N_methyl"/>
    <property type="match status" value="1"/>
</dbReference>
<protein>
    <recommendedName>
        <fullName evidence="4">Prepilin-type N-terminal cleavage/methylation domain-containing protein</fullName>
    </recommendedName>
</protein>
<proteinExistence type="predicted"/>
<evidence type="ECO:0008006" key="4">
    <source>
        <dbReference type="Google" id="ProtNLM"/>
    </source>
</evidence>
<keyword evidence="1" id="KW-0472">Membrane</keyword>